<dbReference type="InterPro" id="IPR002156">
    <property type="entry name" value="RNaseH_domain"/>
</dbReference>
<dbReference type="CDD" id="cd06222">
    <property type="entry name" value="RNase_H_like"/>
    <property type="match status" value="1"/>
</dbReference>
<sequence length="379" mass="41927">MVNGRPPDPVLRVQSGPLLESSRSPSDTDVQAGYKRVRDQDSGVVRDNPFELMEMEAEQDMMEVPMQVSQDQGQNGEIHNVSTRVLYASMVRNSSSGVGNMQEDLDIDPNRVVVLNENFVINRAESCVVGRAKDIAEGKSPPVAVESDKSSGAAGNSDTLFGPWMVIDTRHRRQQLSSTVNKPSAISNLRGMGSHFMVLEPESLQQSPLILPEGRGDVQRTVADVDVDSPSVVLNVAYRASNPDKNRNLLGLWLVSGSLENVPLDSIRDIARHIEGDVVAFTHDQPMALDQQLVVEADSMEAITVLRNQLHNNNSTSLISYVRDFCQQEWRVSFSHIERRKNMVVDRLAKLASDSTLDIILYDFPPSAVLPLFHSVDVD</sequence>
<dbReference type="EMBL" id="JBBPBN010000002">
    <property type="protein sequence ID" value="KAK9044656.1"/>
    <property type="molecule type" value="Genomic_DNA"/>
</dbReference>
<dbReference type="Proteomes" id="UP001396334">
    <property type="component" value="Unassembled WGS sequence"/>
</dbReference>
<dbReference type="Pfam" id="PF13456">
    <property type="entry name" value="RVT_3"/>
    <property type="match status" value="1"/>
</dbReference>
<evidence type="ECO:0000259" key="2">
    <source>
        <dbReference type="Pfam" id="PF13456"/>
    </source>
</evidence>
<accession>A0ABR2U4J2</accession>
<dbReference type="InterPro" id="IPR044730">
    <property type="entry name" value="RNase_H-like_dom_plant"/>
</dbReference>
<feature type="region of interest" description="Disordered" evidence="1">
    <location>
        <begin position="1"/>
        <end position="38"/>
    </location>
</feature>
<dbReference type="PANTHER" id="PTHR34023:SF4">
    <property type="entry name" value="RNASE H TYPE-1 DOMAIN-CONTAINING PROTEIN"/>
    <property type="match status" value="1"/>
</dbReference>
<gene>
    <name evidence="3" type="ORF">V6N11_058551</name>
</gene>
<evidence type="ECO:0000256" key="1">
    <source>
        <dbReference type="SAM" id="MobiDB-lite"/>
    </source>
</evidence>
<feature type="domain" description="RNase H type-1" evidence="2">
    <location>
        <begin position="292"/>
        <end position="352"/>
    </location>
</feature>
<organism evidence="3 4">
    <name type="scientific">Hibiscus sabdariffa</name>
    <name type="common">roselle</name>
    <dbReference type="NCBI Taxonomy" id="183260"/>
    <lineage>
        <taxon>Eukaryota</taxon>
        <taxon>Viridiplantae</taxon>
        <taxon>Streptophyta</taxon>
        <taxon>Embryophyta</taxon>
        <taxon>Tracheophyta</taxon>
        <taxon>Spermatophyta</taxon>
        <taxon>Magnoliopsida</taxon>
        <taxon>eudicotyledons</taxon>
        <taxon>Gunneridae</taxon>
        <taxon>Pentapetalae</taxon>
        <taxon>rosids</taxon>
        <taxon>malvids</taxon>
        <taxon>Malvales</taxon>
        <taxon>Malvaceae</taxon>
        <taxon>Malvoideae</taxon>
        <taxon>Hibiscus</taxon>
    </lineage>
</organism>
<dbReference type="InterPro" id="IPR036397">
    <property type="entry name" value="RNaseH_sf"/>
</dbReference>
<evidence type="ECO:0000313" key="4">
    <source>
        <dbReference type="Proteomes" id="UP001396334"/>
    </source>
</evidence>
<proteinExistence type="predicted"/>
<evidence type="ECO:0000313" key="3">
    <source>
        <dbReference type="EMBL" id="KAK9044656.1"/>
    </source>
</evidence>
<dbReference type="Gene3D" id="3.30.420.10">
    <property type="entry name" value="Ribonuclease H-like superfamily/Ribonuclease H"/>
    <property type="match status" value="1"/>
</dbReference>
<protein>
    <recommendedName>
        <fullName evidence="2">RNase H type-1 domain-containing protein</fullName>
    </recommendedName>
</protein>
<keyword evidence="4" id="KW-1185">Reference proteome</keyword>
<comment type="caution">
    <text evidence="3">The sequence shown here is derived from an EMBL/GenBank/DDBJ whole genome shotgun (WGS) entry which is preliminary data.</text>
</comment>
<reference evidence="3 4" key="1">
    <citation type="journal article" date="2024" name="G3 (Bethesda)">
        <title>Genome assembly of Hibiscus sabdariffa L. provides insights into metabolisms of medicinal natural products.</title>
        <authorList>
            <person name="Kim T."/>
        </authorList>
    </citation>
    <scope>NUCLEOTIDE SEQUENCE [LARGE SCALE GENOMIC DNA]</scope>
    <source>
        <strain evidence="3">TK-2024</strain>
        <tissue evidence="3">Old leaves</tissue>
    </source>
</reference>
<dbReference type="PANTHER" id="PTHR34023">
    <property type="entry name" value="RNASE H DOMAIN-CONTAINING PROTEIN"/>
    <property type="match status" value="1"/>
</dbReference>
<name>A0ABR2U4J2_9ROSI</name>